<dbReference type="NCBIfam" id="TIGR01671">
    <property type="entry name" value="phage_TIGR01671"/>
    <property type="match status" value="1"/>
</dbReference>
<dbReference type="EMBL" id="SNZK01000011">
    <property type="protein sequence ID" value="TDR51697.1"/>
    <property type="molecule type" value="Genomic_DNA"/>
</dbReference>
<evidence type="ECO:0000313" key="2">
    <source>
        <dbReference type="EMBL" id="TDR51697.1"/>
    </source>
</evidence>
<dbReference type="InterPro" id="IPR023385">
    <property type="entry name" value="YopX-like_C"/>
</dbReference>
<reference evidence="2 3" key="1">
    <citation type="submission" date="2019-03" db="EMBL/GenBank/DDBJ databases">
        <title>Genomic Encyclopedia of Type Strains, Phase III (KMG-III): the genomes of soil and plant-associated and newly described type strains.</title>
        <authorList>
            <person name="Whitman W."/>
        </authorList>
    </citation>
    <scope>NUCLEOTIDE SEQUENCE [LARGE SCALE GENOMIC DNA]</scope>
    <source>
        <strain evidence="2 3">CECT 7972</strain>
    </source>
</reference>
<proteinExistence type="predicted"/>
<name>A0A4R6ZHC8_9LIST</name>
<dbReference type="AlphaFoldDB" id="A0A4R6ZHC8"/>
<comment type="caution">
    <text evidence="2">The sequence shown here is derived from an EMBL/GenBank/DDBJ whole genome shotgun (WGS) entry which is preliminary data.</text>
</comment>
<gene>
    <name evidence="2" type="ORF">DFP96_1113</name>
</gene>
<keyword evidence="3" id="KW-1185">Reference proteome</keyword>
<dbReference type="Pfam" id="PF09643">
    <property type="entry name" value="YopX"/>
    <property type="match status" value="1"/>
</dbReference>
<protein>
    <submittedName>
        <fullName evidence="2">Putative phage protein (TIGR01671 family)</fullName>
    </submittedName>
</protein>
<dbReference type="InterPro" id="IPR019096">
    <property type="entry name" value="YopX_protein"/>
</dbReference>
<dbReference type="Proteomes" id="UP000295558">
    <property type="component" value="Unassembled WGS sequence"/>
</dbReference>
<dbReference type="SUPFAM" id="SSF159006">
    <property type="entry name" value="YopX-like"/>
    <property type="match status" value="1"/>
</dbReference>
<evidence type="ECO:0000259" key="1">
    <source>
        <dbReference type="Pfam" id="PF09643"/>
    </source>
</evidence>
<dbReference type="Gene3D" id="2.30.30.290">
    <property type="entry name" value="YopX-like domains"/>
    <property type="match status" value="1"/>
</dbReference>
<sequence>MSREIEFRGKNINGYWAYGNLSVIKEKLDRAGVGTYISNSSGAPFAYQVRPETVGQYTGLSDKNGNKIFEGDIVAPSGFVSEINQPGIVKWCDKKLCFYVDSIETLIYSEGYKMYFGLDSAIKIIGNIHENPELLKEGAE</sequence>
<dbReference type="RefSeq" id="WP_051994336.1">
    <property type="nucleotide sequence ID" value="NZ_SNZK01000011.1"/>
</dbReference>
<dbReference type="InterPro" id="IPR010024">
    <property type="entry name" value="CHP16711"/>
</dbReference>
<dbReference type="STRING" id="1265846.PROCOU_11318"/>
<dbReference type="OrthoDB" id="1809393at2"/>
<evidence type="ECO:0000313" key="3">
    <source>
        <dbReference type="Proteomes" id="UP000295558"/>
    </source>
</evidence>
<feature type="domain" description="YopX protein" evidence="1">
    <location>
        <begin position="7"/>
        <end position="136"/>
    </location>
</feature>
<organism evidence="2 3">
    <name type="scientific">Listeria rocourtiae</name>
    <dbReference type="NCBI Taxonomy" id="647910"/>
    <lineage>
        <taxon>Bacteria</taxon>
        <taxon>Bacillati</taxon>
        <taxon>Bacillota</taxon>
        <taxon>Bacilli</taxon>
        <taxon>Bacillales</taxon>
        <taxon>Listeriaceae</taxon>
        <taxon>Listeria</taxon>
    </lineage>
</organism>
<accession>A0A4R6ZHC8</accession>